<feature type="signal peptide" evidence="1">
    <location>
        <begin position="1"/>
        <end position="23"/>
    </location>
</feature>
<sequence>MMKFLYSALFAFALVACAETAEAVEVPAAVQSAFEAAYPGATDVEWDDEGDTYEVEFSMNGEEMEAEFSATGEMLEIEED</sequence>
<evidence type="ECO:0000256" key="1">
    <source>
        <dbReference type="SAM" id="SignalP"/>
    </source>
</evidence>
<dbReference type="RefSeq" id="WP_136460101.1">
    <property type="nucleotide sequence ID" value="NZ_SRSF01000008.1"/>
</dbReference>
<organism evidence="2 3">
    <name type="scientific">Neolewinella litorea</name>
    <dbReference type="NCBI Taxonomy" id="2562452"/>
    <lineage>
        <taxon>Bacteria</taxon>
        <taxon>Pseudomonadati</taxon>
        <taxon>Bacteroidota</taxon>
        <taxon>Saprospiria</taxon>
        <taxon>Saprospirales</taxon>
        <taxon>Lewinellaceae</taxon>
        <taxon>Neolewinella</taxon>
    </lineage>
</organism>
<evidence type="ECO:0000313" key="2">
    <source>
        <dbReference type="EMBL" id="THH36481.1"/>
    </source>
</evidence>
<gene>
    <name evidence="2" type="ORF">E4021_14535</name>
</gene>
<evidence type="ECO:0008006" key="4">
    <source>
        <dbReference type="Google" id="ProtNLM"/>
    </source>
</evidence>
<dbReference type="OrthoDB" id="1121502at2"/>
<reference evidence="2 3" key="1">
    <citation type="submission" date="2019-04" db="EMBL/GenBank/DDBJ databases">
        <title>Lewinella litorea sp. nov., isolated from a marine sand.</title>
        <authorList>
            <person name="Yoon J.-H."/>
        </authorList>
    </citation>
    <scope>NUCLEOTIDE SEQUENCE [LARGE SCALE GENOMIC DNA]</scope>
    <source>
        <strain evidence="2 3">HSMS-39</strain>
    </source>
</reference>
<dbReference type="PROSITE" id="PS51257">
    <property type="entry name" value="PROKAR_LIPOPROTEIN"/>
    <property type="match status" value="1"/>
</dbReference>
<dbReference type="Gene3D" id="3.10.450.360">
    <property type="match status" value="1"/>
</dbReference>
<keyword evidence="3" id="KW-1185">Reference proteome</keyword>
<evidence type="ECO:0000313" key="3">
    <source>
        <dbReference type="Proteomes" id="UP000308528"/>
    </source>
</evidence>
<comment type="caution">
    <text evidence="2">The sequence shown here is derived from an EMBL/GenBank/DDBJ whole genome shotgun (WGS) entry which is preliminary data.</text>
</comment>
<accession>A0A4S4NEF2</accession>
<dbReference type="Proteomes" id="UP000308528">
    <property type="component" value="Unassembled WGS sequence"/>
</dbReference>
<dbReference type="EMBL" id="SRSF01000008">
    <property type="protein sequence ID" value="THH36481.1"/>
    <property type="molecule type" value="Genomic_DNA"/>
</dbReference>
<protein>
    <recommendedName>
        <fullName evidence="4">PepSY domain-containing protein</fullName>
    </recommendedName>
</protein>
<dbReference type="AlphaFoldDB" id="A0A4S4NEF2"/>
<feature type="chain" id="PRO_5020690966" description="PepSY domain-containing protein" evidence="1">
    <location>
        <begin position="24"/>
        <end position="80"/>
    </location>
</feature>
<dbReference type="SUPFAM" id="SSF160574">
    <property type="entry name" value="BT0923-like"/>
    <property type="match status" value="1"/>
</dbReference>
<keyword evidence="1" id="KW-0732">Signal</keyword>
<proteinExistence type="predicted"/>
<name>A0A4S4NEF2_9BACT</name>